<dbReference type="Proteomes" id="UP000305041">
    <property type="component" value="Unassembled WGS sequence"/>
</dbReference>
<dbReference type="SUPFAM" id="SSF55874">
    <property type="entry name" value="ATPase domain of HSP90 chaperone/DNA topoisomerase II/histidine kinase"/>
    <property type="match status" value="1"/>
</dbReference>
<dbReference type="PROSITE" id="PS50109">
    <property type="entry name" value="HIS_KIN"/>
    <property type="match status" value="1"/>
</dbReference>
<dbReference type="Gene3D" id="3.40.50.2300">
    <property type="match status" value="1"/>
</dbReference>
<dbReference type="InterPro" id="IPR005467">
    <property type="entry name" value="His_kinase_dom"/>
</dbReference>
<evidence type="ECO:0000259" key="8">
    <source>
        <dbReference type="PROSITE" id="PS50113"/>
    </source>
</evidence>
<comment type="catalytic activity">
    <reaction evidence="1">
        <text>ATP + protein L-histidine = ADP + protein N-phospho-L-histidine.</text>
        <dbReference type="EC" id="2.7.13.3"/>
    </reaction>
</comment>
<feature type="modified residue" description="4-aspartylphosphate" evidence="5">
    <location>
        <position position="453"/>
    </location>
</feature>
<evidence type="ECO:0000256" key="5">
    <source>
        <dbReference type="PROSITE-ProRule" id="PRU00169"/>
    </source>
</evidence>
<dbReference type="InterPro" id="IPR003594">
    <property type="entry name" value="HATPase_dom"/>
</dbReference>
<evidence type="ECO:0000256" key="3">
    <source>
        <dbReference type="ARBA" id="ARBA00022553"/>
    </source>
</evidence>
<gene>
    <name evidence="9" type="ORF">FEE96_19500</name>
</gene>
<dbReference type="PROSITE" id="PS50113">
    <property type="entry name" value="PAC"/>
    <property type="match status" value="1"/>
</dbReference>
<reference evidence="9 10" key="1">
    <citation type="submission" date="2019-05" db="EMBL/GenBank/DDBJ databases">
        <title>Draft genome sequence of Pelagicola sp. DSW4-44.</title>
        <authorList>
            <person name="Oh J."/>
        </authorList>
    </citation>
    <scope>NUCLEOTIDE SEQUENCE [LARGE SCALE GENOMIC DNA]</scope>
    <source>
        <strain evidence="9 10">DSW4-44</strain>
    </source>
</reference>
<feature type="domain" description="PAC" evidence="8">
    <location>
        <begin position="65"/>
        <end position="118"/>
    </location>
</feature>
<dbReference type="SMART" id="SM00448">
    <property type="entry name" value="REC"/>
    <property type="match status" value="1"/>
</dbReference>
<dbReference type="CDD" id="cd00082">
    <property type="entry name" value="HisKA"/>
    <property type="match status" value="1"/>
</dbReference>
<dbReference type="PANTHER" id="PTHR45339">
    <property type="entry name" value="HYBRID SIGNAL TRANSDUCTION HISTIDINE KINASE J"/>
    <property type="match status" value="1"/>
</dbReference>
<keyword evidence="4" id="KW-0902">Two-component regulatory system</keyword>
<feature type="domain" description="Response regulatory" evidence="7">
    <location>
        <begin position="404"/>
        <end position="521"/>
    </location>
</feature>
<dbReference type="InterPro" id="IPR013656">
    <property type="entry name" value="PAS_4"/>
</dbReference>
<organism evidence="9 10">
    <name type="scientific">Parasedimentitalea maritima</name>
    <dbReference type="NCBI Taxonomy" id="2578117"/>
    <lineage>
        <taxon>Bacteria</taxon>
        <taxon>Pseudomonadati</taxon>
        <taxon>Pseudomonadota</taxon>
        <taxon>Alphaproteobacteria</taxon>
        <taxon>Rhodobacterales</taxon>
        <taxon>Paracoccaceae</taxon>
        <taxon>Parasedimentitalea</taxon>
    </lineage>
</organism>
<dbReference type="PROSITE" id="PS50110">
    <property type="entry name" value="RESPONSE_REGULATORY"/>
    <property type="match status" value="1"/>
</dbReference>
<evidence type="ECO:0000259" key="6">
    <source>
        <dbReference type="PROSITE" id="PS50109"/>
    </source>
</evidence>
<dbReference type="SUPFAM" id="SSF55785">
    <property type="entry name" value="PYP-like sensor domain (PAS domain)"/>
    <property type="match status" value="1"/>
</dbReference>
<evidence type="ECO:0000256" key="1">
    <source>
        <dbReference type="ARBA" id="ARBA00000085"/>
    </source>
</evidence>
<dbReference type="Pfam" id="PF00512">
    <property type="entry name" value="HisKA"/>
    <property type="match status" value="1"/>
</dbReference>
<dbReference type="SMART" id="SM00388">
    <property type="entry name" value="HisKA"/>
    <property type="match status" value="1"/>
</dbReference>
<dbReference type="InterPro" id="IPR036890">
    <property type="entry name" value="HATPase_C_sf"/>
</dbReference>
<dbReference type="RefSeq" id="WP_138164796.1">
    <property type="nucleotide sequence ID" value="NZ_VAUA01000011.1"/>
</dbReference>
<dbReference type="InterPro" id="IPR036097">
    <property type="entry name" value="HisK_dim/P_sf"/>
</dbReference>
<dbReference type="SMART" id="SM00387">
    <property type="entry name" value="HATPase_c"/>
    <property type="match status" value="1"/>
</dbReference>
<dbReference type="InterPro" id="IPR004358">
    <property type="entry name" value="Sig_transdc_His_kin-like_C"/>
</dbReference>
<dbReference type="EMBL" id="VAUA01000011">
    <property type="protein sequence ID" value="TLP57565.1"/>
    <property type="molecule type" value="Genomic_DNA"/>
</dbReference>
<dbReference type="Gene3D" id="1.10.287.130">
    <property type="match status" value="1"/>
</dbReference>
<dbReference type="Pfam" id="PF08448">
    <property type="entry name" value="PAS_4"/>
    <property type="match status" value="1"/>
</dbReference>
<feature type="domain" description="Histidine kinase" evidence="6">
    <location>
        <begin position="139"/>
        <end position="359"/>
    </location>
</feature>
<evidence type="ECO:0000256" key="2">
    <source>
        <dbReference type="ARBA" id="ARBA00012438"/>
    </source>
</evidence>
<evidence type="ECO:0000313" key="9">
    <source>
        <dbReference type="EMBL" id="TLP57565.1"/>
    </source>
</evidence>
<dbReference type="CDD" id="cd16922">
    <property type="entry name" value="HATPase_EvgS-ArcB-TorS-like"/>
    <property type="match status" value="1"/>
</dbReference>
<sequence>MNLAVIVLEVGMDGLPRYVMMNAVSRSIADLTRDDYLGKTALEIYGGAMGERALAKQLEVVHARKEITYEITMPKVQRTFHLRTTMKPIFGADGRLTHLIGSSMDVTSERELDTALELAKIAKEKAEEAGRIKERFLANMSHEIRTPMNGILGMSELLLESELDEQQVVFANTIHNSADSLLEIINDILDFSTIQAQRVSLRDEPFSLNGMVREIGDLLWARAAYKGIDLRIDYPETEPQNFVGDVNKLRQVLLNLIGNAIKFTEEGHITLGVLFDPSNQNYPLCITVSDTGIGIDDSRKDTIFSAFEQVDSTATREVEGTGLGLAITQALVELMGGAVRVDSALGDGTTFSVLLDLPISEQAIGSPAPENAITSDNSLGSLAEPQQSVDAEFGEAFGILDGLKILVAEDNKTNQLVVKKMLKLTGANLHFVSNGLQAFEAYKSGEWDLILMDLSMPVLGGLEATRLIRNYEKETQYPECRIIALTANAQPSDAEACLSAGMNSFMTKPFRKAELLAQVQA</sequence>
<dbReference type="InterPro" id="IPR000700">
    <property type="entry name" value="PAS-assoc_C"/>
</dbReference>
<dbReference type="InterPro" id="IPR001789">
    <property type="entry name" value="Sig_transdc_resp-reg_receiver"/>
</dbReference>
<dbReference type="Gene3D" id="3.30.565.10">
    <property type="entry name" value="Histidine kinase-like ATPase, C-terminal domain"/>
    <property type="match status" value="1"/>
</dbReference>
<dbReference type="InterPro" id="IPR003661">
    <property type="entry name" value="HisK_dim/P_dom"/>
</dbReference>
<dbReference type="Pfam" id="PF00072">
    <property type="entry name" value="Response_reg"/>
    <property type="match status" value="1"/>
</dbReference>
<dbReference type="EC" id="2.7.13.3" evidence="2"/>
<keyword evidence="10" id="KW-1185">Reference proteome</keyword>
<dbReference type="SUPFAM" id="SSF52172">
    <property type="entry name" value="CheY-like"/>
    <property type="match status" value="1"/>
</dbReference>
<protein>
    <recommendedName>
        <fullName evidence="2">histidine kinase</fullName>
        <ecNumber evidence="2">2.7.13.3</ecNumber>
    </recommendedName>
</protein>
<dbReference type="PRINTS" id="PR00344">
    <property type="entry name" value="BCTRLSENSOR"/>
</dbReference>
<evidence type="ECO:0000256" key="4">
    <source>
        <dbReference type="ARBA" id="ARBA00023012"/>
    </source>
</evidence>
<accession>A0ABY2UQI5</accession>
<dbReference type="Pfam" id="PF02518">
    <property type="entry name" value="HATPase_c"/>
    <property type="match status" value="1"/>
</dbReference>
<dbReference type="InterPro" id="IPR011006">
    <property type="entry name" value="CheY-like_superfamily"/>
</dbReference>
<dbReference type="PANTHER" id="PTHR45339:SF1">
    <property type="entry name" value="HYBRID SIGNAL TRANSDUCTION HISTIDINE KINASE J"/>
    <property type="match status" value="1"/>
</dbReference>
<keyword evidence="3 5" id="KW-0597">Phosphoprotein</keyword>
<comment type="caution">
    <text evidence="9">The sequence shown here is derived from an EMBL/GenBank/DDBJ whole genome shotgun (WGS) entry which is preliminary data.</text>
</comment>
<evidence type="ECO:0000313" key="10">
    <source>
        <dbReference type="Proteomes" id="UP000305041"/>
    </source>
</evidence>
<dbReference type="InterPro" id="IPR035965">
    <property type="entry name" value="PAS-like_dom_sf"/>
</dbReference>
<dbReference type="CDD" id="cd17546">
    <property type="entry name" value="REC_hyHK_CKI1_RcsC-like"/>
    <property type="match status" value="1"/>
</dbReference>
<dbReference type="Gene3D" id="3.30.450.20">
    <property type="entry name" value="PAS domain"/>
    <property type="match status" value="1"/>
</dbReference>
<name>A0ABY2UQI5_9RHOB</name>
<dbReference type="SUPFAM" id="SSF47384">
    <property type="entry name" value="Homodimeric domain of signal transducing histidine kinase"/>
    <property type="match status" value="1"/>
</dbReference>
<evidence type="ECO:0000259" key="7">
    <source>
        <dbReference type="PROSITE" id="PS50110"/>
    </source>
</evidence>
<proteinExistence type="predicted"/>